<keyword evidence="2" id="KW-0436">Ligase</keyword>
<organism evidence="2 3">
    <name type="scientific">Rhodobium gokarnense</name>
    <dbReference type="NCBI Taxonomy" id="364296"/>
    <lineage>
        <taxon>Bacteria</taxon>
        <taxon>Pseudomonadati</taxon>
        <taxon>Pseudomonadota</taxon>
        <taxon>Alphaproteobacteria</taxon>
        <taxon>Hyphomicrobiales</taxon>
        <taxon>Rhodobiaceae</taxon>
        <taxon>Rhodobium</taxon>
    </lineage>
</organism>
<gene>
    <name evidence="2" type="ORF">M2319_000345</name>
</gene>
<dbReference type="NCBIfam" id="NF008973">
    <property type="entry name" value="PRK12321.1"/>
    <property type="match status" value="1"/>
</dbReference>
<comment type="caution">
    <text evidence="2">The sequence shown here is derived from an EMBL/GenBank/DDBJ whole genome shotgun (WGS) entry which is preliminary data.</text>
</comment>
<feature type="domain" description="CobN/magnesium chelatase" evidence="1">
    <location>
        <begin position="701"/>
        <end position="1113"/>
    </location>
</feature>
<proteinExistence type="predicted"/>
<dbReference type="InterPro" id="IPR003672">
    <property type="entry name" value="CobN/Mg_chltase"/>
</dbReference>
<dbReference type="PANTHER" id="PTHR44119">
    <property type="entry name" value="MAGNESIUM-CHELATASE SUBUNIT CHLH, CHLOROPLASTIC"/>
    <property type="match status" value="1"/>
</dbReference>
<evidence type="ECO:0000313" key="3">
    <source>
        <dbReference type="Proteomes" id="UP001209755"/>
    </source>
</evidence>
<reference evidence="3" key="1">
    <citation type="submission" date="2023-07" db="EMBL/GenBank/DDBJ databases">
        <title>Genome sequencing of Purple Non-Sulfur Bacteria from various extreme environments.</title>
        <authorList>
            <person name="Mayer M."/>
        </authorList>
    </citation>
    <scope>NUCLEOTIDE SEQUENCE [LARGE SCALE GENOMIC DNA]</scope>
    <source>
        <strain evidence="3">DSM 17935</strain>
    </source>
</reference>
<dbReference type="Pfam" id="PF02514">
    <property type="entry name" value="CobN-Mg_chel"/>
    <property type="match status" value="2"/>
</dbReference>
<dbReference type="Proteomes" id="UP001209755">
    <property type="component" value="Unassembled WGS sequence"/>
</dbReference>
<dbReference type="GO" id="GO:0051116">
    <property type="term" value="F:cobaltochelatase activity"/>
    <property type="evidence" value="ECO:0007669"/>
    <property type="project" value="UniProtKB-EC"/>
</dbReference>
<accession>A0ABT3H6R4</accession>
<name>A0ABT3H6R4_9HYPH</name>
<evidence type="ECO:0000313" key="2">
    <source>
        <dbReference type="EMBL" id="MCW2306029.1"/>
    </source>
</evidence>
<evidence type="ECO:0000259" key="1">
    <source>
        <dbReference type="Pfam" id="PF02514"/>
    </source>
</evidence>
<dbReference type="EC" id="6.6.1.2" evidence="2"/>
<dbReference type="CDD" id="cd10150">
    <property type="entry name" value="CobN_like"/>
    <property type="match status" value="1"/>
</dbReference>
<dbReference type="RefSeq" id="WP_264599703.1">
    <property type="nucleotide sequence ID" value="NZ_JAOQNS010000001.1"/>
</dbReference>
<protein>
    <submittedName>
        <fullName evidence="2">Cobaltochelatase CobN</fullName>
        <ecNumber evidence="2">6.6.1.2</ecNumber>
    </submittedName>
</protein>
<dbReference type="PANTHER" id="PTHR44119:SF4">
    <property type="entry name" value="AEROBIC COBALTOCHELATASE SUBUNIT COBN"/>
    <property type="match status" value="1"/>
</dbReference>
<dbReference type="EMBL" id="JAOQNS010000001">
    <property type="protein sequence ID" value="MCW2306029.1"/>
    <property type="molecule type" value="Genomic_DNA"/>
</dbReference>
<keyword evidence="3" id="KW-1185">Reference proteome</keyword>
<feature type="domain" description="CobN/magnesium chelatase" evidence="1">
    <location>
        <begin position="184"/>
        <end position="690"/>
    </location>
</feature>
<sequence length="1124" mass="120194">MHLLVRESHSLEEAEVAVDLGQSAAEIVVLSFSDSDLNALAAAFQPLEGELPSVRIANLSRLKHPMSVDLYVEEVIARAKCVILRLLGGIDYWRYGVDEVVAACRKSGAALVLLPGDGRKDERLAVLSTVDEDMHARLDDLFAAGGPANMGLALKLAAHLTGAAPDPGGAAETVPLFGVHDLATPEQDGRPLAILIFYRSYLLAGDFAPIEALAEALDGEGLNARAVFVHSLKDAGAAAFVADTLRIWQPAVVINATGFSARLGDGPSPLDAAGVPVLQAVFAGSSREAWEGAARGLSQADLAMQVVLPELDGRVLATAVSFKAEEVVIPALQYCRAMHQPFDEGIALTARRAANWARLAGKARAERRLALILSDYPAGGGHVAHAVGLDTVASLEALIARLDREGYDVDDTLPDQKTLVAGLCEVEAAPTLLLDDYRALFSSLPDSVRRDVLEAWGPPEEDPAAESGAFRFKVLNVGKSVAAIQPDRGARDDRKATYHDPDLPPRHAYVAFYLWLSRTLRIDAIVHLGTHGTLEWLPGKAVALSGACFPTLLSADLPVVYPFIVNNPGEAAVAKRRVGAVTIGHLTPPLKQAGVHGSARELERLVDEFAAADGLDVRRMALLRREILERAESEGLLAESGVTRDMSDDDALARLDAYLCDVKDLQIRDGLHIFGWTPGEERREMLLGALKAAAPGIAPDDLERRLDASPAAEMNALLAALDGRFVEPGPAGAPTRGRADVLPTGRNLFTIDPRAIPTRSALVLAEKAADNLLLRHLQEHGDWPRSLVIDLWGSTTMRTGGEDLALALTLMGVKPVWDDGSARVSGFEILSQALLDRPRIDVTVRISGVFRDAFESQIALLDAAIRAVASLDEPSGNPLAEAARGLAGAAFRRATTRIFGAAVGDYGTGIETAMLRGDWQASSDLGTRYIDASSFAYGKDLDGVADRKGFADRLKAADAFVHSQDHGEVDLLESIDYAAHEGGFAAAAEALGGKPALYHADTSKPDAPTIRTVAEEVARIVRGRAANPDWIAGMMRHGYRGASEIARTIDGLSGFAATVPVRFDRQFELLFEATLGNDEVDGFLMDANPAARETMADRFRDAISRDLWRPRRNSVAMALEGDAL</sequence>